<reference evidence="1 2" key="1">
    <citation type="submission" date="2020-04" db="EMBL/GenBank/DDBJ databases">
        <title>Plant Genome Project.</title>
        <authorList>
            <person name="Zhang R.-G."/>
        </authorList>
    </citation>
    <scope>NUCLEOTIDE SEQUENCE [LARGE SCALE GENOMIC DNA]</scope>
    <source>
        <strain evidence="1">YNK0</strain>
        <tissue evidence="1">Leaf</tissue>
    </source>
</reference>
<dbReference type="AlphaFoldDB" id="A0A834YDV3"/>
<comment type="caution">
    <text evidence="1">The sequence shown here is derived from an EMBL/GenBank/DDBJ whole genome shotgun (WGS) entry which is preliminary data.</text>
</comment>
<name>A0A834YDV3_TETSI</name>
<accession>A0A834YDV3</accession>
<evidence type="ECO:0000313" key="2">
    <source>
        <dbReference type="Proteomes" id="UP000655225"/>
    </source>
</evidence>
<keyword evidence="2" id="KW-1185">Reference proteome</keyword>
<gene>
    <name evidence="1" type="ORF">HHK36_028849</name>
</gene>
<organism evidence="1 2">
    <name type="scientific">Tetracentron sinense</name>
    <name type="common">Spur-leaf</name>
    <dbReference type="NCBI Taxonomy" id="13715"/>
    <lineage>
        <taxon>Eukaryota</taxon>
        <taxon>Viridiplantae</taxon>
        <taxon>Streptophyta</taxon>
        <taxon>Embryophyta</taxon>
        <taxon>Tracheophyta</taxon>
        <taxon>Spermatophyta</taxon>
        <taxon>Magnoliopsida</taxon>
        <taxon>Trochodendrales</taxon>
        <taxon>Trochodendraceae</taxon>
        <taxon>Tetracentron</taxon>
    </lineage>
</organism>
<dbReference type="Proteomes" id="UP000655225">
    <property type="component" value="Unassembled WGS sequence"/>
</dbReference>
<sequence length="82" mass="9129">MGIHPTFCIIVDRDKELNNGKTELCSLHSVSVTSSLTSLHRISISFPFLMLDQVKEARRTVKTATIHSEANQDGVKFKQVAT</sequence>
<evidence type="ECO:0000313" key="1">
    <source>
        <dbReference type="EMBL" id="KAF8379414.1"/>
    </source>
</evidence>
<protein>
    <submittedName>
        <fullName evidence="1">Uncharacterized protein</fullName>
    </submittedName>
</protein>
<dbReference type="EMBL" id="JABCRI010000022">
    <property type="protein sequence ID" value="KAF8379414.1"/>
    <property type="molecule type" value="Genomic_DNA"/>
</dbReference>
<proteinExistence type="predicted"/>